<dbReference type="CDD" id="cd18091">
    <property type="entry name" value="SpoU-like_TRM3-like"/>
    <property type="match status" value="1"/>
</dbReference>
<organism evidence="4 5">
    <name type="scientific">Jatrophihabitans endophyticus</name>
    <dbReference type="NCBI Taxonomy" id="1206085"/>
    <lineage>
        <taxon>Bacteria</taxon>
        <taxon>Bacillati</taxon>
        <taxon>Actinomycetota</taxon>
        <taxon>Actinomycetes</taxon>
        <taxon>Jatrophihabitantales</taxon>
        <taxon>Jatrophihabitantaceae</taxon>
        <taxon>Jatrophihabitans</taxon>
    </lineage>
</organism>
<protein>
    <submittedName>
        <fullName evidence="4">SpoU rRNA Methylase family protein</fullName>
    </submittedName>
</protein>
<feature type="domain" description="tRNA/rRNA methyltransferase SpoU type" evidence="3">
    <location>
        <begin position="28"/>
        <end position="164"/>
    </location>
</feature>
<dbReference type="InterPro" id="IPR044748">
    <property type="entry name" value="Trm3/TARBP1_C"/>
</dbReference>
<evidence type="ECO:0000256" key="1">
    <source>
        <dbReference type="ARBA" id="ARBA00022603"/>
    </source>
</evidence>
<dbReference type="InterPro" id="IPR001537">
    <property type="entry name" value="SpoU_MeTrfase"/>
</dbReference>
<dbReference type="GO" id="GO:0030488">
    <property type="term" value="P:tRNA methylation"/>
    <property type="evidence" value="ECO:0007669"/>
    <property type="project" value="InterPro"/>
</dbReference>
<keyword evidence="1 4" id="KW-0489">Methyltransferase</keyword>
<sequence>MSRARYRVRVFEQVRHRPPTPLAAPRELVVACAPMRSNVNLSTIARTAGCCGVERMIVCGHARLDRTIARDGADSVGLEVRNSLPPVLKTLRADGYRLVGLEQTTNSADLHHYAFTRRTALVIGNERAGLSEAELALLDDTIEIPVWGLPYSYNVATATAMALYEYCRQFPS</sequence>
<dbReference type="EMBL" id="FQVU01000002">
    <property type="protein sequence ID" value="SHG15842.1"/>
    <property type="molecule type" value="Genomic_DNA"/>
</dbReference>
<dbReference type="PANTHER" id="PTHR12029:SF11">
    <property type="entry name" value="METHYLTRANSFERASE TARBP1-RELATED"/>
    <property type="match status" value="1"/>
</dbReference>
<dbReference type="InterPro" id="IPR029026">
    <property type="entry name" value="tRNA_m1G_MTases_N"/>
</dbReference>
<proteinExistence type="predicted"/>
<dbReference type="SUPFAM" id="SSF75217">
    <property type="entry name" value="alpha/beta knot"/>
    <property type="match status" value="1"/>
</dbReference>
<dbReference type="Proteomes" id="UP000186132">
    <property type="component" value="Unassembled WGS sequence"/>
</dbReference>
<dbReference type="GO" id="GO:0003723">
    <property type="term" value="F:RNA binding"/>
    <property type="evidence" value="ECO:0007669"/>
    <property type="project" value="InterPro"/>
</dbReference>
<evidence type="ECO:0000259" key="3">
    <source>
        <dbReference type="Pfam" id="PF00588"/>
    </source>
</evidence>
<reference evidence="4 5" key="1">
    <citation type="submission" date="2016-11" db="EMBL/GenBank/DDBJ databases">
        <authorList>
            <person name="Jaros S."/>
            <person name="Januszkiewicz K."/>
            <person name="Wedrychowicz H."/>
        </authorList>
    </citation>
    <scope>NUCLEOTIDE SEQUENCE [LARGE SCALE GENOMIC DNA]</scope>
    <source>
        <strain evidence="4 5">DSM 45627</strain>
    </source>
</reference>
<name>A0A1M5HJ54_9ACTN</name>
<dbReference type="InterPro" id="IPR045330">
    <property type="entry name" value="TRM3/TARBP1"/>
</dbReference>
<dbReference type="GO" id="GO:0016423">
    <property type="term" value="F:tRNA (guanine) methyltransferase activity"/>
    <property type="evidence" value="ECO:0007669"/>
    <property type="project" value="InterPro"/>
</dbReference>
<dbReference type="PANTHER" id="PTHR12029">
    <property type="entry name" value="RNA METHYLTRANSFERASE"/>
    <property type="match status" value="1"/>
</dbReference>
<accession>A0A1M5HJ54</accession>
<dbReference type="InterPro" id="IPR029028">
    <property type="entry name" value="Alpha/beta_knot_MTases"/>
</dbReference>
<gene>
    <name evidence="4" type="ORF">SAMN05443575_1535</name>
</gene>
<dbReference type="Gene3D" id="3.40.1280.10">
    <property type="match status" value="1"/>
</dbReference>
<dbReference type="STRING" id="1206085.SAMN05443575_1535"/>
<dbReference type="Pfam" id="PF00588">
    <property type="entry name" value="SpoU_methylase"/>
    <property type="match status" value="1"/>
</dbReference>
<dbReference type="AlphaFoldDB" id="A0A1M5HJ54"/>
<evidence type="ECO:0000256" key="2">
    <source>
        <dbReference type="ARBA" id="ARBA00022679"/>
    </source>
</evidence>
<evidence type="ECO:0000313" key="5">
    <source>
        <dbReference type="Proteomes" id="UP000186132"/>
    </source>
</evidence>
<keyword evidence="5" id="KW-1185">Reference proteome</keyword>
<keyword evidence="2" id="KW-0808">Transferase</keyword>
<evidence type="ECO:0000313" key="4">
    <source>
        <dbReference type="EMBL" id="SHG15842.1"/>
    </source>
</evidence>